<accession>A0ABM8VZI0</accession>
<name>A0ABM8VZI0_GIGMA</name>
<reference evidence="1 2" key="1">
    <citation type="submission" date="2021-06" db="EMBL/GenBank/DDBJ databases">
        <authorList>
            <person name="Kallberg Y."/>
            <person name="Tangrot J."/>
            <person name="Rosling A."/>
        </authorList>
    </citation>
    <scope>NUCLEOTIDE SEQUENCE [LARGE SCALE GENOMIC DNA]</scope>
    <source>
        <strain evidence="1 2">120-4 pot B 10/14</strain>
    </source>
</reference>
<organism evidence="1 2">
    <name type="scientific">Gigaspora margarita</name>
    <dbReference type="NCBI Taxonomy" id="4874"/>
    <lineage>
        <taxon>Eukaryota</taxon>
        <taxon>Fungi</taxon>
        <taxon>Fungi incertae sedis</taxon>
        <taxon>Mucoromycota</taxon>
        <taxon>Glomeromycotina</taxon>
        <taxon>Glomeromycetes</taxon>
        <taxon>Diversisporales</taxon>
        <taxon>Gigasporaceae</taxon>
        <taxon>Gigaspora</taxon>
    </lineage>
</organism>
<sequence>MNSNTYFSSHATTANSDPIYDRIFTKHLAWIGFDIKNKKDTFSTDENTKLYTTPLVDIIFEAHNSNIGVYGTIFHTNELLQKLEETNVIEDEDLHKRYKNKINPTLTMMDAIKSYAANNFVITN</sequence>
<comment type="caution">
    <text evidence="1">The sequence shown here is derived from an EMBL/GenBank/DDBJ whole genome shotgun (WGS) entry which is preliminary data.</text>
</comment>
<dbReference type="Proteomes" id="UP000789901">
    <property type="component" value="Unassembled WGS sequence"/>
</dbReference>
<gene>
    <name evidence="1" type="ORF">GMARGA_LOCUS1492</name>
</gene>
<evidence type="ECO:0000313" key="1">
    <source>
        <dbReference type="EMBL" id="CAG8486243.1"/>
    </source>
</evidence>
<dbReference type="EMBL" id="CAJVQB010000392">
    <property type="protein sequence ID" value="CAG8486243.1"/>
    <property type="molecule type" value="Genomic_DNA"/>
</dbReference>
<protein>
    <submittedName>
        <fullName evidence="1">42456_t:CDS:1</fullName>
    </submittedName>
</protein>
<evidence type="ECO:0000313" key="2">
    <source>
        <dbReference type="Proteomes" id="UP000789901"/>
    </source>
</evidence>
<proteinExistence type="predicted"/>
<keyword evidence="2" id="KW-1185">Reference proteome</keyword>